<comment type="cofactor">
    <cofactor evidence="1 10">
        <name>FAD</name>
        <dbReference type="ChEBI" id="CHEBI:57692"/>
    </cofactor>
</comment>
<reference evidence="12" key="2">
    <citation type="journal article" date="2021" name="PeerJ">
        <title>Extensive microbial diversity within the chicken gut microbiome revealed by metagenomics and culture.</title>
        <authorList>
            <person name="Gilroy R."/>
            <person name="Ravi A."/>
            <person name="Getino M."/>
            <person name="Pursley I."/>
            <person name="Horton D.L."/>
            <person name="Alikhan N.F."/>
            <person name="Baker D."/>
            <person name="Gharbi K."/>
            <person name="Hall N."/>
            <person name="Watson M."/>
            <person name="Adriaenssens E.M."/>
            <person name="Foster-Nyarko E."/>
            <person name="Jarju S."/>
            <person name="Secka A."/>
            <person name="Antonio M."/>
            <person name="Oren A."/>
            <person name="Chaudhuri R.R."/>
            <person name="La Ragione R."/>
            <person name="Hildebrand F."/>
            <person name="Pallen M.J."/>
        </authorList>
    </citation>
    <scope>NUCLEOTIDE SEQUENCE</scope>
    <source>
        <strain evidence="12">1063</strain>
    </source>
</reference>
<dbReference type="GO" id="GO:0047151">
    <property type="term" value="F:tRNA (uracil(54)-C5)-methyltransferase activity, 5,10-methylenetetrahydrofolate-dependent"/>
    <property type="evidence" value="ECO:0007669"/>
    <property type="project" value="UniProtKB-UniRule"/>
</dbReference>
<evidence type="ECO:0000259" key="11">
    <source>
        <dbReference type="Pfam" id="PF01134"/>
    </source>
</evidence>
<evidence type="ECO:0000313" key="13">
    <source>
        <dbReference type="Proteomes" id="UP000824088"/>
    </source>
</evidence>
<protein>
    <recommendedName>
        <fullName evidence="10">Methylenetetrahydrofolate--tRNA-(uracil-5-)-methyltransferase TrmFO</fullName>
        <ecNumber evidence="10">2.1.1.74</ecNumber>
    </recommendedName>
    <alternativeName>
        <fullName evidence="10">Folate-dependent tRNA (uracil-5-)-methyltransferase</fullName>
    </alternativeName>
    <alternativeName>
        <fullName evidence="10">Folate-dependent tRNA(M-5-U54)-methyltransferase</fullName>
    </alternativeName>
</protein>
<comment type="catalytic activity">
    <reaction evidence="10">
        <text>uridine(54) in tRNA + (6R)-5,10-methylene-5,6,7,8-tetrahydrofolate + NADPH + H(+) = 5-methyluridine(54) in tRNA + (6S)-5,6,7,8-tetrahydrofolate + NADP(+)</text>
        <dbReference type="Rhea" id="RHEA:62372"/>
        <dbReference type="Rhea" id="RHEA-COMP:10167"/>
        <dbReference type="Rhea" id="RHEA-COMP:10193"/>
        <dbReference type="ChEBI" id="CHEBI:15378"/>
        <dbReference type="ChEBI" id="CHEBI:15636"/>
        <dbReference type="ChEBI" id="CHEBI:57453"/>
        <dbReference type="ChEBI" id="CHEBI:57783"/>
        <dbReference type="ChEBI" id="CHEBI:58349"/>
        <dbReference type="ChEBI" id="CHEBI:65315"/>
        <dbReference type="ChEBI" id="CHEBI:74447"/>
        <dbReference type="EC" id="2.1.1.74"/>
    </reaction>
</comment>
<dbReference type="Pfam" id="PF01134">
    <property type="entry name" value="GIDA"/>
    <property type="match status" value="1"/>
</dbReference>
<keyword evidence="6 10" id="KW-0819">tRNA processing</keyword>
<organism evidence="12 13">
    <name type="scientific">Candidatus Limadaptatus stercorigallinarum</name>
    <dbReference type="NCBI Taxonomy" id="2840845"/>
    <lineage>
        <taxon>Bacteria</taxon>
        <taxon>Bacillati</taxon>
        <taxon>Bacillota</taxon>
        <taxon>Clostridia</taxon>
        <taxon>Eubacteriales</taxon>
        <taxon>Candidatus Limadaptatus</taxon>
    </lineage>
</organism>
<dbReference type="InterPro" id="IPR004417">
    <property type="entry name" value="TrmFO"/>
</dbReference>
<dbReference type="GO" id="GO:0002098">
    <property type="term" value="P:tRNA wobble uridine modification"/>
    <property type="evidence" value="ECO:0007669"/>
    <property type="project" value="TreeGrafter"/>
</dbReference>
<dbReference type="HAMAP" id="MF_01037">
    <property type="entry name" value="TrmFO"/>
    <property type="match status" value="1"/>
</dbReference>
<evidence type="ECO:0000256" key="2">
    <source>
        <dbReference type="ARBA" id="ARBA00022490"/>
    </source>
</evidence>
<dbReference type="EMBL" id="DVMN01000070">
    <property type="protein sequence ID" value="HIU21374.1"/>
    <property type="molecule type" value="Genomic_DNA"/>
</dbReference>
<evidence type="ECO:0000256" key="1">
    <source>
        <dbReference type="ARBA" id="ARBA00001974"/>
    </source>
</evidence>
<feature type="domain" description="MnmG N-terminal" evidence="11">
    <location>
        <begin position="5"/>
        <end position="366"/>
    </location>
</feature>
<evidence type="ECO:0000256" key="8">
    <source>
        <dbReference type="ARBA" id="ARBA00022857"/>
    </source>
</evidence>
<sequence length="435" mass="47287">MNDVVTVVGGGLAGCEAALQLLSRGFGVKMYEMRPVRMTGAHSTDALAELVCSNSLKSEGGDTASGTFKEELDALGCRLLAAARECRVPSGSALAVDRAKFSAAVEKELFSHPRFELVREEVTELPSGPAVVATGPLTSDALAARLAELTGEENLHFYDAVAPIVEFSSVDMRRAYFGGRYGKGGEDYLNLPMEKEEYLAFREALVAAETVVLKDFERKELFEGCMPIEEIARRGEDAMRFGPLRPVGLRDPATGKGAYAVVQLRRENTAGDCYNIVGFQTNLTFGEQKRVFGMIPALAEAEYLRYGVMHRNTYLNSDGCLNANFRFAGDNKLYAAGQLTGVEGYVESIMSGLVAAVSLARELRGESAAVPPATTVTGALCRYVASAGTGFQPMNANFGLLPYAGDVGKKERKKYYRDRAVRDIIRFADETRYRD</sequence>
<dbReference type="NCBIfam" id="TIGR00137">
    <property type="entry name" value="gid_trmFO"/>
    <property type="match status" value="1"/>
</dbReference>
<keyword evidence="4 10" id="KW-0285">Flavoprotein</keyword>
<evidence type="ECO:0000256" key="4">
    <source>
        <dbReference type="ARBA" id="ARBA00022630"/>
    </source>
</evidence>
<comment type="catalytic activity">
    <reaction evidence="10">
        <text>uridine(54) in tRNA + (6R)-5,10-methylene-5,6,7,8-tetrahydrofolate + NADH + H(+) = 5-methyluridine(54) in tRNA + (6S)-5,6,7,8-tetrahydrofolate + NAD(+)</text>
        <dbReference type="Rhea" id="RHEA:16873"/>
        <dbReference type="Rhea" id="RHEA-COMP:10167"/>
        <dbReference type="Rhea" id="RHEA-COMP:10193"/>
        <dbReference type="ChEBI" id="CHEBI:15378"/>
        <dbReference type="ChEBI" id="CHEBI:15636"/>
        <dbReference type="ChEBI" id="CHEBI:57453"/>
        <dbReference type="ChEBI" id="CHEBI:57540"/>
        <dbReference type="ChEBI" id="CHEBI:57945"/>
        <dbReference type="ChEBI" id="CHEBI:65315"/>
        <dbReference type="ChEBI" id="CHEBI:74447"/>
        <dbReference type="EC" id="2.1.1.74"/>
    </reaction>
</comment>
<dbReference type="GO" id="GO:0030488">
    <property type="term" value="P:tRNA methylation"/>
    <property type="evidence" value="ECO:0007669"/>
    <property type="project" value="TreeGrafter"/>
</dbReference>
<dbReference type="Proteomes" id="UP000824088">
    <property type="component" value="Unassembled WGS sequence"/>
</dbReference>
<dbReference type="InterPro" id="IPR040131">
    <property type="entry name" value="MnmG_N"/>
</dbReference>
<dbReference type="PANTHER" id="PTHR11806:SF2">
    <property type="entry name" value="METHYLENETETRAHYDROFOLATE--TRNA-(URACIL-5-)-METHYLTRANSFERASE TRMFO"/>
    <property type="match status" value="1"/>
</dbReference>
<keyword evidence="3 10" id="KW-0489">Methyltransferase</keyword>
<proteinExistence type="inferred from homology"/>
<evidence type="ECO:0000313" key="12">
    <source>
        <dbReference type="EMBL" id="HIU21374.1"/>
    </source>
</evidence>
<evidence type="ECO:0000256" key="6">
    <source>
        <dbReference type="ARBA" id="ARBA00022694"/>
    </source>
</evidence>
<evidence type="ECO:0000256" key="3">
    <source>
        <dbReference type="ARBA" id="ARBA00022603"/>
    </source>
</evidence>
<dbReference type="Gene3D" id="3.50.50.60">
    <property type="entry name" value="FAD/NAD(P)-binding domain"/>
    <property type="match status" value="2"/>
</dbReference>
<dbReference type="PANTHER" id="PTHR11806">
    <property type="entry name" value="GLUCOSE INHIBITED DIVISION PROTEIN A"/>
    <property type="match status" value="1"/>
</dbReference>
<evidence type="ECO:0000256" key="7">
    <source>
        <dbReference type="ARBA" id="ARBA00022827"/>
    </source>
</evidence>
<keyword evidence="8 10" id="KW-0521">NADP</keyword>
<reference evidence="12" key="1">
    <citation type="submission" date="2020-10" db="EMBL/GenBank/DDBJ databases">
        <authorList>
            <person name="Gilroy R."/>
        </authorList>
    </citation>
    <scope>NUCLEOTIDE SEQUENCE</scope>
    <source>
        <strain evidence="12">1063</strain>
    </source>
</reference>
<evidence type="ECO:0000256" key="9">
    <source>
        <dbReference type="ARBA" id="ARBA00023027"/>
    </source>
</evidence>
<comment type="function">
    <text evidence="10">Catalyzes the folate-dependent formation of 5-methyl-uridine at position 54 (M-5-U54) in all tRNAs.</text>
</comment>
<name>A0A9D1HS92_9FIRM</name>
<keyword evidence="2 10" id="KW-0963">Cytoplasm</keyword>
<keyword evidence="7 10" id="KW-0274">FAD</keyword>
<dbReference type="NCBIfam" id="NF003739">
    <property type="entry name" value="PRK05335.1"/>
    <property type="match status" value="1"/>
</dbReference>
<comment type="caution">
    <text evidence="12">The sequence shown here is derived from an EMBL/GenBank/DDBJ whole genome shotgun (WGS) entry which is preliminary data.</text>
</comment>
<dbReference type="EC" id="2.1.1.74" evidence="10"/>
<comment type="similarity">
    <text evidence="10">Belongs to the MnmG family. TrmFO subfamily.</text>
</comment>
<dbReference type="AlphaFoldDB" id="A0A9D1HS92"/>
<keyword evidence="9 10" id="KW-0520">NAD</keyword>
<evidence type="ECO:0000256" key="5">
    <source>
        <dbReference type="ARBA" id="ARBA00022679"/>
    </source>
</evidence>
<dbReference type="GO" id="GO:0005829">
    <property type="term" value="C:cytosol"/>
    <property type="evidence" value="ECO:0007669"/>
    <property type="project" value="TreeGrafter"/>
</dbReference>
<keyword evidence="5 10" id="KW-0808">Transferase</keyword>
<dbReference type="InterPro" id="IPR002218">
    <property type="entry name" value="MnmG-rel"/>
</dbReference>
<accession>A0A9D1HS92</accession>
<evidence type="ECO:0000256" key="10">
    <source>
        <dbReference type="HAMAP-Rule" id="MF_01037"/>
    </source>
</evidence>
<feature type="binding site" evidence="10">
    <location>
        <begin position="9"/>
        <end position="14"/>
    </location>
    <ligand>
        <name>FAD</name>
        <dbReference type="ChEBI" id="CHEBI:57692"/>
    </ligand>
</feature>
<comment type="subcellular location">
    <subcellularLocation>
        <location evidence="10">Cytoplasm</location>
    </subcellularLocation>
</comment>
<dbReference type="SUPFAM" id="SSF51905">
    <property type="entry name" value="FAD/NAD(P)-binding domain"/>
    <property type="match status" value="1"/>
</dbReference>
<dbReference type="GO" id="GO:0050660">
    <property type="term" value="F:flavin adenine dinucleotide binding"/>
    <property type="evidence" value="ECO:0007669"/>
    <property type="project" value="UniProtKB-UniRule"/>
</dbReference>
<dbReference type="InterPro" id="IPR036188">
    <property type="entry name" value="FAD/NAD-bd_sf"/>
</dbReference>
<gene>
    <name evidence="10 12" type="primary">trmFO</name>
    <name evidence="12" type="ORF">IAD51_03990</name>
</gene>